<reference evidence="3 4" key="1">
    <citation type="submission" date="2016-10" db="EMBL/GenBank/DDBJ databases">
        <title>The Draft Genome Sequence of the Potato Rhizosphere Bacteria Ochrobactrum sp. IPA7.2.</title>
        <authorList>
            <person name="Gogoleva N.E."/>
            <person name="Khlopko Y.A."/>
            <person name="Burygin G.L."/>
            <person name="Plotnikov A.O."/>
        </authorList>
    </citation>
    <scope>NUCLEOTIDE SEQUENCE [LARGE SCALE GENOMIC DNA]</scope>
    <source>
        <strain evidence="3 4">IPA7.2</strain>
    </source>
</reference>
<feature type="domain" description="Cytochrome oxidase subunit II copper A binding" evidence="2">
    <location>
        <begin position="61"/>
        <end position="176"/>
    </location>
</feature>
<dbReference type="RefSeq" id="WP_071634204.1">
    <property type="nucleotide sequence ID" value="NZ_MOEC01000048.1"/>
</dbReference>
<dbReference type="GO" id="GO:0005507">
    <property type="term" value="F:copper ion binding"/>
    <property type="evidence" value="ECO:0007669"/>
    <property type="project" value="InterPro"/>
</dbReference>
<evidence type="ECO:0000313" key="3">
    <source>
        <dbReference type="EMBL" id="OIS90527.1"/>
    </source>
</evidence>
<keyword evidence="4" id="KW-1185">Reference proteome</keyword>
<sequence length="176" mass="19007">MHQHIIRYLSVLTVLCPLSANSSALAAPEQPENPCNDAQGIMGTACEEARKLLLEEPSGGMSVTTVRVSLGAQGWRYRFEDITQETCPDKGDITMPQGGQLQIVSTSDDKLYDWSVEALGIETALIPGRLETIMIDAKDAGNYPGVISSTSVSGSVQILAPEHFIAWRAALEQRSC</sequence>
<dbReference type="GO" id="GO:0016020">
    <property type="term" value="C:membrane"/>
    <property type="evidence" value="ECO:0007669"/>
    <property type="project" value="InterPro"/>
</dbReference>
<accession>A0A1J6HQR9</accession>
<dbReference type="Proteomes" id="UP000182985">
    <property type="component" value="Unassembled WGS sequence"/>
</dbReference>
<dbReference type="Gene3D" id="2.60.40.420">
    <property type="entry name" value="Cupredoxins - blue copper proteins"/>
    <property type="match status" value="1"/>
</dbReference>
<dbReference type="PROSITE" id="PS50857">
    <property type="entry name" value="COX2_CUA"/>
    <property type="match status" value="1"/>
</dbReference>
<proteinExistence type="predicted"/>
<dbReference type="InterPro" id="IPR002429">
    <property type="entry name" value="CcO_II-like_C"/>
</dbReference>
<gene>
    <name evidence="3" type="ORF">BLA27_26165</name>
</gene>
<keyword evidence="1" id="KW-0732">Signal</keyword>
<name>A0A1J6HQR9_9HYPH</name>
<evidence type="ECO:0000256" key="1">
    <source>
        <dbReference type="SAM" id="SignalP"/>
    </source>
</evidence>
<evidence type="ECO:0000313" key="4">
    <source>
        <dbReference type="Proteomes" id="UP000182985"/>
    </source>
</evidence>
<protein>
    <recommendedName>
        <fullName evidence="2">Cytochrome oxidase subunit II copper A binding domain-containing protein</fullName>
    </recommendedName>
</protein>
<dbReference type="SUPFAM" id="SSF49503">
    <property type="entry name" value="Cupredoxins"/>
    <property type="match status" value="1"/>
</dbReference>
<dbReference type="InterPro" id="IPR008972">
    <property type="entry name" value="Cupredoxin"/>
</dbReference>
<comment type="caution">
    <text evidence="3">The sequence shown here is derived from an EMBL/GenBank/DDBJ whole genome shotgun (WGS) entry which is preliminary data.</text>
</comment>
<dbReference type="AlphaFoldDB" id="A0A1J6HQR9"/>
<dbReference type="GO" id="GO:0004129">
    <property type="term" value="F:cytochrome-c oxidase activity"/>
    <property type="evidence" value="ECO:0007669"/>
    <property type="project" value="InterPro"/>
</dbReference>
<feature type="chain" id="PRO_5009639187" description="Cytochrome oxidase subunit II copper A binding domain-containing protein" evidence="1">
    <location>
        <begin position="27"/>
        <end position="176"/>
    </location>
</feature>
<dbReference type="Pfam" id="PF00116">
    <property type="entry name" value="COX2"/>
    <property type="match status" value="1"/>
</dbReference>
<organism evidence="3 4">
    <name type="scientific">Brucella cytisi</name>
    <dbReference type="NCBI Taxonomy" id="407152"/>
    <lineage>
        <taxon>Bacteria</taxon>
        <taxon>Pseudomonadati</taxon>
        <taxon>Pseudomonadota</taxon>
        <taxon>Alphaproteobacteria</taxon>
        <taxon>Hyphomicrobiales</taxon>
        <taxon>Brucellaceae</taxon>
        <taxon>Brucella/Ochrobactrum group</taxon>
        <taxon>Brucella</taxon>
    </lineage>
</organism>
<dbReference type="EMBL" id="MOEC01000048">
    <property type="protein sequence ID" value="OIS90527.1"/>
    <property type="molecule type" value="Genomic_DNA"/>
</dbReference>
<feature type="signal peptide" evidence="1">
    <location>
        <begin position="1"/>
        <end position="26"/>
    </location>
</feature>
<evidence type="ECO:0000259" key="2">
    <source>
        <dbReference type="PROSITE" id="PS50857"/>
    </source>
</evidence>